<dbReference type="HOGENOM" id="CLU_3138357_0_0_3"/>
<accession>D7E180</accession>
<dbReference type="Proteomes" id="UP000001511">
    <property type="component" value="Chromosome"/>
</dbReference>
<keyword evidence="3" id="KW-1185">Reference proteome</keyword>
<reference evidence="2 3" key="1">
    <citation type="journal article" date="2010" name="PLoS ONE">
        <title>Genome erosion in a nitrogen-fixing vertically transmitted endosymbiotic multicellular cyanobacterium.</title>
        <authorList>
            <person name="Ran L."/>
            <person name="Larsson J."/>
            <person name="Vigil-Stenman T."/>
            <person name="Nylander J.A."/>
            <person name="Ininbergs K."/>
            <person name="Zheng W.W."/>
            <person name="Lapidus A."/>
            <person name="Lowry S."/>
            <person name="Haselkorn R."/>
            <person name="Bergman B."/>
        </authorList>
    </citation>
    <scope>NUCLEOTIDE SEQUENCE [LARGE SCALE GENOMIC DNA]</scope>
    <source>
        <strain evidence="2 3">0708</strain>
    </source>
</reference>
<protein>
    <submittedName>
        <fullName evidence="2">Uncharacterized protein</fullName>
    </submittedName>
</protein>
<name>D7E180_NOSA0</name>
<feature type="region of interest" description="Disordered" evidence="1">
    <location>
        <begin position="25"/>
        <end position="49"/>
    </location>
</feature>
<evidence type="ECO:0000313" key="2">
    <source>
        <dbReference type="EMBL" id="ADI64757.1"/>
    </source>
</evidence>
<evidence type="ECO:0000256" key="1">
    <source>
        <dbReference type="SAM" id="MobiDB-lite"/>
    </source>
</evidence>
<dbReference type="EMBL" id="CP002059">
    <property type="protein sequence ID" value="ADI64757.1"/>
    <property type="molecule type" value="Genomic_DNA"/>
</dbReference>
<evidence type="ECO:0000313" key="3">
    <source>
        <dbReference type="Proteomes" id="UP000001511"/>
    </source>
</evidence>
<dbReference type="AlphaFoldDB" id="D7E180"/>
<organism evidence="2 3">
    <name type="scientific">Nostoc azollae (strain 0708)</name>
    <name type="common">Anabaena azollae (strain 0708)</name>
    <dbReference type="NCBI Taxonomy" id="551115"/>
    <lineage>
        <taxon>Bacteria</taxon>
        <taxon>Bacillati</taxon>
        <taxon>Cyanobacteriota</taxon>
        <taxon>Cyanophyceae</taxon>
        <taxon>Nostocales</taxon>
        <taxon>Nostocaceae</taxon>
        <taxon>Trichormus</taxon>
    </lineage>
</organism>
<gene>
    <name evidence="2" type="ordered locus">Aazo_2941</name>
</gene>
<sequence>MVTTLKSKKRNVLEFITQAFVAAPGGTTTPSLLPEATTCSDDSEKLKAA</sequence>
<dbReference type="KEGG" id="naz:Aazo_2941"/>
<proteinExistence type="predicted"/>